<proteinExistence type="inferred from homology"/>
<comment type="similarity">
    <text evidence="4">Belongs to the MrnC RNase family.</text>
</comment>
<evidence type="ECO:0000256" key="4">
    <source>
        <dbReference type="HAMAP-Rule" id="MF_01468"/>
    </source>
</evidence>
<dbReference type="RefSeq" id="WP_122629370.1">
    <property type="nucleotide sequence ID" value="NZ_UPPP01000092.1"/>
</dbReference>
<dbReference type="OrthoDB" id="46571at2"/>
<keyword evidence="7" id="KW-1185">Reference proteome</keyword>
<comment type="subunit">
    <text evidence="4">Homodimer.</text>
</comment>
<keyword evidence="4" id="KW-0690">Ribosome biogenesis</keyword>
<name>A0A498RB92_9FIRM</name>
<protein>
    <recommendedName>
        <fullName evidence="4">Mini-ribonuclease 3</fullName>
        <shortName evidence="4">Mini-3</shortName>
        <shortName evidence="4">Mini-RNase 3</shortName>
        <ecNumber evidence="4">3.1.26.-</ecNumber>
    </recommendedName>
    <alternativeName>
        <fullName evidence="4">Mini-RNase III</fullName>
        <shortName evidence="4">Mini-III</shortName>
    </alternativeName>
</protein>
<feature type="active site" evidence="4">
    <location>
        <position position="45"/>
    </location>
</feature>
<evidence type="ECO:0000256" key="2">
    <source>
        <dbReference type="ARBA" id="ARBA00022759"/>
    </source>
</evidence>
<comment type="subcellular location">
    <subcellularLocation>
        <location evidence="4">Cytoplasm</location>
    </subcellularLocation>
</comment>
<keyword evidence="3 4" id="KW-0378">Hydrolase</keyword>
<keyword evidence="1 4" id="KW-0540">Nuclease</keyword>
<comment type="function">
    <text evidence="4">Involved in correct processing of both the 5' and 3' ends of 23S rRNA precursor. Processes 30S rRNA precursor transcript even in absence of ribonuclease 3 (Rnc); Rnc processes 30S rRNA into smaller rRNA precursors.</text>
</comment>
<dbReference type="SUPFAM" id="SSF69065">
    <property type="entry name" value="RNase III domain-like"/>
    <property type="match status" value="1"/>
</dbReference>
<dbReference type="EMBL" id="UPPP01000092">
    <property type="protein sequence ID" value="VBB08509.1"/>
    <property type="molecule type" value="Genomic_DNA"/>
</dbReference>
<dbReference type="InterPro" id="IPR008226">
    <property type="entry name" value="Mini3_fam"/>
</dbReference>
<evidence type="ECO:0000313" key="7">
    <source>
        <dbReference type="Proteomes" id="UP000277811"/>
    </source>
</evidence>
<evidence type="ECO:0000259" key="5">
    <source>
        <dbReference type="Pfam" id="PF00636"/>
    </source>
</evidence>
<sequence>MKFNHYQFLLENVFKDQAEDGSPLPKFDEILPDKLPPLVLAYVGDAFFSLFVRTKLLAFEQNQVRILHSLGAKMVSAGYQAAALKSIEGMLSNAERELVRRGRNTKSSPTKNASVHDYRYSTGLETLLGYLFLSGHEERLDEVSTALFQFISREMTNKDKNCGDK</sequence>
<dbReference type="PANTHER" id="PTHR34276:SF1">
    <property type="entry name" value="MINI-RIBONUCLEASE 3"/>
    <property type="match status" value="1"/>
</dbReference>
<dbReference type="Gene3D" id="1.10.1520.10">
    <property type="entry name" value="Ribonuclease III domain"/>
    <property type="match status" value="1"/>
</dbReference>
<dbReference type="GO" id="GO:0005737">
    <property type="term" value="C:cytoplasm"/>
    <property type="evidence" value="ECO:0007669"/>
    <property type="project" value="UniProtKB-SubCell"/>
</dbReference>
<evidence type="ECO:0000256" key="1">
    <source>
        <dbReference type="ARBA" id="ARBA00022722"/>
    </source>
</evidence>
<evidence type="ECO:0000313" key="6">
    <source>
        <dbReference type="EMBL" id="VBB08509.1"/>
    </source>
</evidence>
<dbReference type="EC" id="3.1.26.-" evidence="4"/>
<dbReference type="InterPro" id="IPR036389">
    <property type="entry name" value="RNase_III_sf"/>
</dbReference>
<dbReference type="Pfam" id="PF00636">
    <property type="entry name" value="Ribonuclease_3"/>
    <property type="match status" value="1"/>
</dbReference>
<gene>
    <name evidence="4" type="primary">mrnC</name>
    <name evidence="6" type="ORF">LUCI_3782</name>
</gene>
<comment type="cofactor">
    <cofactor evidence="4">
        <name>Mg(2+)</name>
        <dbReference type="ChEBI" id="CHEBI:18420"/>
    </cofactor>
</comment>
<keyword evidence="4" id="KW-0963">Cytoplasm</keyword>
<reference evidence="6 7" key="1">
    <citation type="submission" date="2018-06" db="EMBL/GenBank/DDBJ databases">
        <authorList>
            <person name="Strepis N."/>
        </authorList>
    </citation>
    <scope>NUCLEOTIDE SEQUENCE [LARGE SCALE GENOMIC DNA]</scope>
    <source>
        <strain evidence="6">LUCI</strain>
    </source>
</reference>
<keyword evidence="2 4" id="KW-0255">Endonuclease</keyword>
<keyword evidence="4" id="KW-0460">Magnesium</keyword>
<dbReference type="GO" id="GO:0004525">
    <property type="term" value="F:ribonuclease III activity"/>
    <property type="evidence" value="ECO:0007669"/>
    <property type="project" value="InterPro"/>
</dbReference>
<keyword evidence="4" id="KW-0699">rRNA-binding</keyword>
<accession>A0A498RB92</accession>
<dbReference type="Proteomes" id="UP000277811">
    <property type="component" value="Unassembled WGS sequence"/>
</dbReference>
<feature type="domain" description="RNase III" evidence="5">
    <location>
        <begin position="39"/>
        <end position="135"/>
    </location>
</feature>
<dbReference type="GO" id="GO:0019843">
    <property type="term" value="F:rRNA binding"/>
    <property type="evidence" value="ECO:0007669"/>
    <property type="project" value="UniProtKB-UniRule"/>
</dbReference>
<keyword evidence="4" id="KW-0698">rRNA processing</keyword>
<organism evidence="6 7">
    <name type="scientific">Lucifera butyrica</name>
    <dbReference type="NCBI Taxonomy" id="1351585"/>
    <lineage>
        <taxon>Bacteria</taxon>
        <taxon>Bacillati</taxon>
        <taxon>Bacillota</taxon>
        <taxon>Negativicutes</taxon>
        <taxon>Veillonellales</taxon>
        <taxon>Veillonellaceae</taxon>
        <taxon>Lucifera</taxon>
    </lineage>
</organism>
<dbReference type="PANTHER" id="PTHR34276">
    <property type="entry name" value="MINI-RIBONUCLEASE 3"/>
    <property type="match status" value="1"/>
</dbReference>
<dbReference type="AlphaFoldDB" id="A0A498RB92"/>
<keyword evidence="4" id="KW-0694">RNA-binding</keyword>
<dbReference type="InterPro" id="IPR000999">
    <property type="entry name" value="RNase_III_dom"/>
</dbReference>
<dbReference type="GO" id="GO:0006364">
    <property type="term" value="P:rRNA processing"/>
    <property type="evidence" value="ECO:0007669"/>
    <property type="project" value="UniProtKB-UniRule"/>
</dbReference>
<dbReference type="HAMAP" id="MF_01468">
    <property type="entry name" value="RNase_Mini_III"/>
    <property type="match status" value="1"/>
</dbReference>
<evidence type="ECO:0000256" key="3">
    <source>
        <dbReference type="ARBA" id="ARBA00022801"/>
    </source>
</evidence>